<dbReference type="VEuPathDB" id="AmoebaDB:NAEGRDRAFT_69979"/>
<protein>
    <submittedName>
        <fullName evidence="1">Predicted protein</fullName>
    </submittedName>
</protein>
<dbReference type="AlphaFoldDB" id="D2VM17"/>
<dbReference type="OrthoDB" id="9992337at2759"/>
<organism evidence="2">
    <name type="scientific">Naegleria gruberi</name>
    <name type="common">Amoeba</name>
    <dbReference type="NCBI Taxonomy" id="5762"/>
    <lineage>
        <taxon>Eukaryota</taxon>
        <taxon>Discoba</taxon>
        <taxon>Heterolobosea</taxon>
        <taxon>Tetramitia</taxon>
        <taxon>Eutetramitia</taxon>
        <taxon>Vahlkampfiidae</taxon>
        <taxon>Naegleria</taxon>
    </lineage>
</organism>
<dbReference type="KEGG" id="ngr:NAEGRDRAFT_69979"/>
<dbReference type="InParanoid" id="D2VM17"/>
<dbReference type="EMBL" id="GG738881">
    <property type="protein sequence ID" value="EFC42147.1"/>
    <property type="molecule type" value="Genomic_DNA"/>
</dbReference>
<evidence type="ECO:0000313" key="1">
    <source>
        <dbReference type="EMBL" id="EFC42147.1"/>
    </source>
</evidence>
<dbReference type="GeneID" id="8851798"/>
<name>D2VM17_NAEGR</name>
<accession>D2VM17</accession>
<dbReference type="OMA" id="CDINTID"/>
<evidence type="ECO:0000313" key="2">
    <source>
        <dbReference type="Proteomes" id="UP000006671"/>
    </source>
</evidence>
<sequence length="289" mass="33520">MKPTHQKTKKKKKELKLAHFTERLKKKKCCSDVESSHVSSSGEENQQINVIEANLVDEFYQSVEPHVIHSENKLLYFDHMCVASQFPPLLNLKLFPNGKEVSESLSAYYSVRDYLEFKNDLNIISNRNVQCYVIADGNVPRTAAVFACATNWRVFSIDPRMKQKWVCKFNNDVVSMDNEQGQPKEQDFVEGLESTPSIQRLYPFSMTSTEFLQTSIFKKVKSLKSDLNIIVAVHSHADLWEFYNEIPSPKLCLEIPCCFKPNIQREPITVFTDEALHSEKNTIYMWYEE</sequence>
<dbReference type="Proteomes" id="UP000006671">
    <property type="component" value="Unassembled WGS sequence"/>
</dbReference>
<dbReference type="RefSeq" id="XP_002674891.1">
    <property type="nucleotide sequence ID" value="XM_002674845.1"/>
</dbReference>
<reference evidence="1 2" key="1">
    <citation type="journal article" date="2010" name="Cell">
        <title>The genome of Naegleria gruberi illuminates early eukaryotic versatility.</title>
        <authorList>
            <person name="Fritz-Laylin L.K."/>
            <person name="Prochnik S.E."/>
            <person name="Ginger M.L."/>
            <person name="Dacks J.B."/>
            <person name="Carpenter M.L."/>
            <person name="Field M.C."/>
            <person name="Kuo A."/>
            <person name="Paredez A."/>
            <person name="Chapman J."/>
            <person name="Pham J."/>
            <person name="Shu S."/>
            <person name="Neupane R."/>
            <person name="Cipriano M."/>
            <person name="Mancuso J."/>
            <person name="Tu H."/>
            <person name="Salamov A."/>
            <person name="Lindquist E."/>
            <person name="Shapiro H."/>
            <person name="Lucas S."/>
            <person name="Grigoriev I.V."/>
            <person name="Cande W.Z."/>
            <person name="Fulton C."/>
            <person name="Rokhsar D.S."/>
            <person name="Dawson S.C."/>
        </authorList>
    </citation>
    <scope>NUCLEOTIDE SEQUENCE [LARGE SCALE GENOMIC DNA]</scope>
    <source>
        <strain evidence="1 2">NEG-M</strain>
    </source>
</reference>
<gene>
    <name evidence="1" type="ORF">NAEGRDRAFT_69979</name>
</gene>
<keyword evidence="2" id="KW-1185">Reference proteome</keyword>
<proteinExistence type="predicted"/>